<reference evidence="9 10" key="1">
    <citation type="submission" date="2018-03" db="EMBL/GenBank/DDBJ databases">
        <title>Genomic Encyclopedia of Archaeal and Bacterial Type Strains, Phase II (KMG-II): from individual species to whole genera.</title>
        <authorList>
            <person name="Goeker M."/>
        </authorList>
    </citation>
    <scope>NUCLEOTIDE SEQUENCE [LARGE SCALE GENOMIC DNA]</scope>
    <source>
        <strain evidence="9 10">DSM 45211</strain>
    </source>
</reference>
<dbReference type="RefSeq" id="WP_106537423.1">
    <property type="nucleotide sequence ID" value="NZ_PYGE01000007.1"/>
</dbReference>
<dbReference type="OrthoDB" id="3733837at2"/>
<dbReference type="AlphaFoldDB" id="A0A2P8E2I6"/>
<dbReference type="Proteomes" id="UP000243528">
    <property type="component" value="Unassembled WGS sequence"/>
</dbReference>
<evidence type="ECO:0000256" key="5">
    <source>
        <dbReference type="ARBA" id="ARBA00022692"/>
    </source>
</evidence>
<evidence type="ECO:0000313" key="9">
    <source>
        <dbReference type="EMBL" id="PSL03681.1"/>
    </source>
</evidence>
<organism evidence="9 10">
    <name type="scientific">Haloactinopolyspora alba</name>
    <dbReference type="NCBI Taxonomy" id="648780"/>
    <lineage>
        <taxon>Bacteria</taxon>
        <taxon>Bacillati</taxon>
        <taxon>Actinomycetota</taxon>
        <taxon>Actinomycetes</taxon>
        <taxon>Jiangellales</taxon>
        <taxon>Jiangellaceae</taxon>
        <taxon>Haloactinopolyspora</taxon>
    </lineage>
</organism>
<keyword evidence="4" id="KW-1003">Cell membrane</keyword>
<feature type="transmembrane region" description="Helical" evidence="8">
    <location>
        <begin position="60"/>
        <end position="82"/>
    </location>
</feature>
<protein>
    <submittedName>
        <fullName evidence="9">Multisubunit sodium/proton antiporter MrpF subunit</fullName>
    </submittedName>
</protein>
<dbReference type="EMBL" id="PYGE01000007">
    <property type="protein sequence ID" value="PSL03681.1"/>
    <property type="molecule type" value="Genomic_DNA"/>
</dbReference>
<keyword evidence="3" id="KW-0813">Transport</keyword>
<evidence type="ECO:0000256" key="1">
    <source>
        <dbReference type="ARBA" id="ARBA00004651"/>
    </source>
</evidence>
<keyword evidence="7 8" id="KW-0472">Membrane</keyword>
<dbReference type="PANTHER" id="PTHR34702:SF1">
    <property type="entry name" value="NA(+)_H(+) ANTIPORTER SUBUNIT F"/>
    <property type="match status" value="1"/>
</dbReference>
<feature type="transmembrane region" description="Helical" evidence="8">
    <location>
        <begin position="33"/>
        <end position="53"/>
    </location>
</feature>
<dbReference type="PANTHER" id="PTHR34702">
    <property type="entry name" value="NA(+)/H(+) ANTIPORTER SUBUNIT F1"/>
    <property type="match status" value="1"/>
</dbReference>
<keyword evidence="5 8" id="KW-0812">Transmembrane</keyword>
<dbReference type="GO" id="GO:0005886">
    <property type="term" value="C:plasma membrane"/>
    <property type="evidence" value="ECO:0007669"/>
    <property type="project" value="UniProtKB-SubCell"/>
</dbReference>
<keyword evidence="6 8" id="KW-1133">Transmembrane helix</keyword>
<name>A0A2P8E2I6_9ACTN</name>
<gene>
    <name evidence="9" type="ORF">CLV30_107162</name>
</gene>
<evidence type="ECO:0000256" key="8">
    <source>
        <dbReference type="SAM" id="Phobius"/>
    </source>
</evidence>
<keyword evidence="10" id="KW-1185">Reference proteome</keyword>
<evidence type="ECO:0000256" key="4">
    <source>
        <dbReference type="ARBA" id="ARBA00022475"/>
    </source>
</evidence>
<evidence type="ECO:0000256" key="6">
    <source>
        <dbReference type="ARBA" id="ARBA00022989"/>
    </source>
</evidence>
<comment type="subcellular location">
    <subcellularLocation>
        <location evidence="1">Cell membrane</location>
        <topology evidence="1">Multi-pass membrane protein</topology>
    </subcellularLocation>
</comment>
<sequence length="90" mass="9269">MSAVAWSSAALLTAAAILVLVRVARGPSVLNRVVAMEVLVVIVVSGFGVEAAVNRHATTLPILAVVSLVGFVGAVSVARFAAPDEWDDRT</sequence>
<evidence type="ECO:0000256" key="2">
    <source>
        <dbReference type="ARBA" id="ARBA00009212"/>
    </source>
</evidence>
<comment type="similarity">
    <text evidence="2">Belongs to the CPA3 antiporters (TC 2.A.63) subunit F family.</text>
</comment>
<dbReference type="GO" id="GO:0015385">
    <property type="term" value="F:sodium:proton antiporter activity"/>
    <property type="evidence" value="ECO:0007669"/>
    <property type="project" value="TreeGrafter"/>
</dbReference>
<dbReference type="InterPro" id="IPR007208">
    <property type="entry name" value="MrpF/PhaF-like"/>
</dbReference>
<evidence type="ECO:0000256" key="3">
    <source>
        <dbReference type="ARBA" id="ARBA00022448"/>
    </source>
</evidence>
<comment type="caution">
    <text evidence="9">The sequence shown here is derived from an EMBL/GenBank/DDBJ whole genome shotgun (WGS) entry which is preliminary data.</text>
</comment>
<accession>A0A2P8E2I6</accession>
<evidence type="ECO:0000256" key="7">
    <source>
        <dbReference type="ARBA" id="ARBA00023136"/>
    </source>
</evidence>
<dbReference type="Pfam" id="PF04066">
    <property type="entry name" value="MrpF_PhaF"/>
    <property type="match status" value="1"/>
</dbReference>
<proteinExistence type="inferred from homology"/>
<evidence type="ECO:0000313" key="10">
    <source>
        <dbReference type="Proteomes" id="UP000243528"/>
    </source>
</evidence>